<dbReference type="AlphaFoldDB" id="A0A1Y4MZL8"/>
<gene>
    <name evidence="1" type="ORF">B5F11_09710</name>
</gene>
<dbReference type="RefSeq" id="WP_087301242.1">
    <property type="nucleotide sequence ID" value="NZ_NFKP01000010.1"/>
</dbReference>
<sequence length="60" mass="7159">MKLKKVNRERRQVITFTDARGIRREAIVSRDELNNHKKPPAWMQELMREQEPEEAIEKGA</sequence>
<comment type="caution">
    <text evidence="1">The sequence shown here is derived from an EMBL/GenBank/DDBJ whole genome shotgun (WGS) entry which is preliminary data.</text>
</comment>
<accession>A0A1Y4MZL8</accession>
<evidence type="ECO:0000313" key="2">
    <source>
        <dbReference type="Proteomes" id="UP000196386"/>
    </source>
</evidence>
<proteinExistence type="predicted"/>
<dbReference type="EMBL" id="NFKP01000010">
    <property type="protein sequence ID" value="OUP69353.1"/>
    <property type="molecule type" value="Genomic_DNA"/>
</dbReference>
<protein>
    <submittedName>
        <fullName evidence="1">Uncharacterized protein</fullName>
    </submittedName>
</protein>
<name>A0A1Y4MZL8_9FIRM</name>
<dbReference type="Proteomes" id="UP000196386">
    <property type="component" value="Unassembled WGS sequence"/>
</dbReference>
<evidence type="ECO:0000313" key="1">
    <source>
        <dbReference type="EMBL" id="OUP69353.1"/>
    </source>
</evidence>
<reference evidence="2" key="1">
    <citation type="submission" date="2017-04" db="EMBL/GenBank/DDBJ databases">
        <title>Function of individual gut microbiota members based on whole genome sequencing of pure cultures obtained from chicken caecum.</title>
        <authorList>
            <person name="Medvecky M."/>
            <person name="Cejkova D."/>
            <person name="Polansky O."/>
            <person name="Karasova D."/>
            <person name="Kubasova T."/>
            <person name="Cizek A."/>
            <person name="Rychlik I."/>
        </authorList>
    </citation>
    <scope>NUCLEOTIDE SEQUENCE [LARGE SCALE GENOMIC DNA]</scope>
    <source>
        <strain evidence="2">An175</strain>
    </source>
</reference>
<organism evidence="1 2">
    <name type="scientific">Anaerotruncus colihominis</name>
    <dbReference type="NCBI Taxonomy" id="169435"/>
    <lineage>
        <taxon>Bacteria</taxon>
        <taxon>Bacillati</taxon>
        <taxon>Bacillota</taxon>
        <taxon>Clostridia</taxon>
        <taxon>Eubacteriales</taxon>
        <taxon>Oscillospiraceae</taxon>
        <taxon>Anaerotruncus</taxon>
    </lineage>
</organism>